<feature type="domain" description="Tlde1" evidence="2">
    <location>
        <begin position="20"/>
        <end position="111"/>
    </location>
</feature>
<dbReference type="InterPro" id="IPR021225">
    <property type="entry name" value="Tlde1_dom"/>
</dbReference>
<evidence type="ECO:0000313" key="3">
    <source>
        <dbReference type="EMBL" id="AFC85756.1"/>
    </source>
</evidence>
<proteinExistence type="predicted"/>
<accession>H8L5F5</accession>
<evidence type="ECO:0000313" key="4">
    <source>
        <dbReference type="Proteomes" id="UP000005234"/>
    </source>
</evidence>
<feature type="compositionally biased region" description="Basic residues" evidence="1">
    <location>
        <begin position="68"/>
        <end position="77"/>
    </location>
</feature>
<dbReference type="Gene3D" id="2.40.440.10">
    <property type="entry name" value="L,D-transpeptidase catalytic domain-like"/>
    <property type="match status" value="1"/>
</dbReference>
<dbReference type="HOGENOM" id="CLU_137289_0_0_6"/>
<protein>
    <submittedName>
        <fullName evidence="3">Ykud domain-containing protein</fullName>
    </submittedName>
</protein>
<keyword evidence="4" id="KW-1185">Reference proteome</keyword>
<dbReference type="Proteomes" id="UP000005234">
    <property type="component" value="Chromosome"/>
</dbReference>
<dbReference type="SUPFAM" id="SSF141523">
    <property type="entry name" value="L,D-transpeptidase catalytic domain-like"/>
    <property type="match status" value="1"/>
</dbReference>
<evidence type="ECO:0000256" key="1">
    <source>
        <dbReference type="SAM" id="MobiDB-lite"/>
    </source>
</evidence>
<evidence type="ECO:0000259" key="2">
    <source>
        <dbReference type="Pfam" id="PF10908"/>
    </source>
</evidence>
<feature type="region of interest" description="Disordered" evidence="1">
    <location>
        <begin position="18"/>
        <end position="84"/>
    </location>
</feature>
<gene>
    <name evidence="3" type="ordered locus">Fraau_1317</name>
</gene>
<dbReference type="InterPro" id="IPR038063">
    <property type="entry name" value="Transpep_catalytic_dom"/>
</dbReference>
<dbReference type="Pfam" id="PF10908">
    <property type="entry name" value="Tlde1_dom"/>
    <property type="match status" value="1"/>
</dbReference>
<reference evidence="3" key="1">
    <citation type="submission" date="2012-02" db="EMBL/GenBank/DDBJ databases">
        <title>The complete genome of Frateuria aurantia DSM 6220.</title>
        <authorList>
            <consortium name="US DOE Joint Genome Institute (JGI-PGF)"/>
            <person name="Lucas S."/>
            <person name="Copeland A."/>
            <person name="Lapidus A."/>
            <person name="Glavina del Rio T."/>
            <person name="Dalin E."/>
            <person name="Tice H."/>
            <person name="Bruce D."/>
            <person name="Goodwin L."/>
            <person name="Pitluck S."/>
            <person name="Peters L."/>
            <person name="Ovchinnikova G."/>
            <person name="Teshima H."/>
            <person name="Kyrpides N."/>
            <person name="Mavromatis K."/>
            <person name="Ivanova N."/>
            <person name="Brettin T."/>
            <person name="Detter J.C."/>
            <person name="Han C."/>
            <person name="Larimer F."/>
            <person name="Land M."/>
            <person name="Hauser L."/>
            <person name="Markowitz V."/>
            <person name="Cheng J.-F."/>
            <person name="Hugenholtz P."/>
            <person name="Woyke T."/>
            <person name="Wu D."/>
            <person name="Brambilla E."/>
            <person name="Klenk H.-P."/>
            <person name="Eisen J.A."/>
        </authorList>
    </citation>
    <scope>NUCLEOTIDE SEQUENCE</scope>
    <source>
        <strain evidence="3">DSM 6220</strain>
    </source>
</reference>
<dbReference type="OrthoDB" id="7569468at2"/>
<dbReference type="RefSeq" id="WP_014402762.1">
    <property type="nucleotide sequence ID" value="NC_017033.1"/>
</dbReference>
<sequence>MAWQYHQSNGKLYHDGKYIAKGYSGKGNDRDQPGSESHVGSGPIPRGKYSIQAPHLSPYTGPKSLRLIPHRGTRTHGRSGFLIHGDSLTHPGHASNGCIVLGPQLRERIWNSGDHELEVLR</sequence>
<dbReference type="EMBL" id="CP003350">
    <property type="protein sequence ID" value="AFC85756.1"/>
    <property type="molecule type" value="Genomic_DNA"/>
</dbReference>
<organism evidence="3 4">
    <name type="scientific">Frateuria aurantia (strain ATCC 33424 / DSM 6220 / KCTC 2777 / LMG 1558 / NBRC 3245 / NCIMB 13370)</name>
    <name type="common">Acetobacter aurantius</name>
    <dbReference type="NCBI Taxonomy" id="767434"/>
    <lineage>
        <taxon>Bacteria</taxon>
        <taxon>Pseudomonadati</taxon>
        <taxon>Pseudomonadota</taxon>
        <taxon>Gammaproteobacteria</taxon>
        <taxon>Lysobacterales</taxon>
        <taxon>Rhodanobacteraceae</taxon>
        <taxon>Frateuria</taxon>
    </lineage>
</organism>
<dbReference type="eggNOG" id="COG1376">
    <property type="taxonomic scope" value="Bacteria"/>
</dbReference>
<dbReference type="AlphaFoldDB" id="H8L5F5"/>
<name>H8L5F5_FRAAD</name>
<dbReference type="KEGG" id="fau:Fraau_1317"/>